<name>A0AAE5AHZ2_9RICK</name>
<keyword evidence="2" id="KW-1185">Reference proteome</keyword>
<evidence type="ECO:0000313" key="2">
    <source>
        <dbReference type="Proteomes" id="UP001289135"/>
    </source>
</evidence>
<organism evidence="1 2">
    <name type="scientific">Lyticum sinuosum</name>
    <dbReference type="NCBI Taxonomy" id="1332059"/>
    <lineage>
        <taxon>Bacteria</taxon>
        <taxon>Pseudomonadati</taxon>
        <taxon>Pseudomonadota</taxon>
        <taxon>Alphaproteobacteria</taxon>
        <taxon>Rickettsiales</taxon>
        <taxon>Lyticum</taxon>
    </lineage>
</organism>
<dbReference type="AlphaFoldDB" id="A0AAE5AHZ2"/>
<gene>
    <name evidence="1" type="ORF">Lyticum_00767</name>
</gene>
<dbReference type="SUPFAM" id="SSF54001">
    <property type="entry name" value="Cysteine proteinases"/>
    <property type="match status" value="1"/>
</dbReference>
<evidence type="ECO:0008006" key="3">
    <source>
        <dbReference type="Google" id="ProtNLM"/>
    </source>
</evidence>
<accession>A0AAE5AHZ2</accession>
<dbReference type="Gene3D" id="3.90.1720.10">
    <property type="entry name" value="endopeptidase domain like (from Nostoc punctiforme)"/>
    <property type="match status" value="1"/>
</dbReference>
<dbReference type="InterPro" id="IPR038765">
    <property type="entry name" value="Papain-like_cys_pep_sf"/>
</dbReference>
<dbReference type="RefSeq" id="WP_322499003.1">
    <property type="nucleotide sequence ID" value="NZ_JARGYU010000003.1"/>
</dbReference>
<dbReference type="EMBL" id="JARGYU010000003">
    <property type="protein sequence ID" value="MDZ5761581.1"/>
    <property type="molecule type" value="Genomic_DNA"/>
</dbReference>
<proteinExistence type="predicted"/>
<protein>
    <recommendedName>
        <fullName evidence="3">NlpC/P60 domain-containing protein</fullName>
    </recommendedName>
</protein>
<reference evidence="1" key="1">
    <citation type="submission" date="2023-02" db="EMBL/GenBank/DDBJ databases">
        <title>Host association and intracellularity evolved multiple times independently in the Rickettsiales.</title>
        <authorList>
            <person name="Castelli M."/>
            <person name="Nardi T."/>
            <person name="Gammuto L."/>
            <person name="Bellinzona G."/>
            <person name="Sabaneyeva E."/>
            <person name="Potekhin A."/>
            <person name="Serra V."/>
            <person name="Petroni G."/>
            <person name="Sassera D."/>
        </authorList>
    </citation>
    <scope>NUCLEOTIDE SEQUENCE</scope>
    <source>
        <strain evidence="1">USBL-36I1</strain>
    </source>
</reference>
<dbReference type="Proteomes" id="UP001289135">
    <property type="component" value="Unassembled WGS sequence"/>
</dbReference>
<evidence type="ECO:0000313" key="1">
    <source>
        <dbReference type="EMBL" id="MDZ5761581.1"/>
    </source>
</evidence>
<comment type="caution">
    <text evidence="1">The sequence shown here is derived from an EMBL/GenBank/DDBJ whole genome shotgun (WGS) entry which is preliminary data.</text>
</comment>
<sequence>MLNYNFSYKNFKYTHLNNIFQDDTIQCHVNTYSKKNEILYNKNTNNNYTNYTKFKSYNLITSEKIINSARSFIGHSFRPQGRGINGYDCIGLILAIAKDLNIVSVYDKISNLNDFDNLYYDINIDSFKLIEVILKHFIIKYIDFNKLNISDNEYEKYRINDISQNICLEIGDIVLLKLGWRNWHIGIVSEIESGNISKLIHACINSGFIVEEKNHKFNKNIAALCKFWNIFSNKKQAI</sequence>